<sequence>MKCNGRSSPYSKGPQPQIQQWPSRSTHRPPLLSREDNRVQIEATEANIPHLTYGLKERTLARLWMMAMPAGRLPIELLVEIIHARRPVKAERPSASWDISHSVPAFAGLLFFAASSPRVWAPSMCGQIGLDRGRALCLGSRTSWLDPSCSPSRLL</sequence>
<dbReference type="AlphaFoldDB" id="A0AAD6XFB4"/>
<organism evidence="2 3">
    <name type="scientific">Mycena alexandri</name>
    <dbReference type="NCBI Taxonomy" id="1745969"/>
    <lineage>
        <taxon>Eukaryota</taxon>
        <taxon>Fungi</taxon>
        <taxon>Dikarya</taxon>
        <taxon>Basidiomycota</taxon>
        <taxon>Agaricomycotina</taxon>
        <taxon>Agaricomycetes</taxon>
        <taxon>Agaricomycetidae</taxon>
        <taxon>Agaricales</taxon>
        <taxon>Marasmiineae</taxon>
        <taxon>Mycenaceae</taxon>
        <taxon>Mycena</taxon>
    </lineage>
</organism>
<comment type="caution">
    <text evidence="2">The sequence shown here is derived from an EMBL/GenBank/DDBJ whole genome shotgun (WGS) entry which is preliminary data.</text>
</comment>
<feature type="region of interest" description="Disordered" evidence="1">
    <location>
        <begin position="1"/>
        <end position="32"/>
    </location>
</feature>
<keyword evidence="3" id="KW-1185">Reference proteome</keyword>
<evidence type="ECO:0000313" key="2">
    <source>
        <dbReference type="EMBL" id="KAJ7045921.1"/>
    </source>
</evidence>
<feature type="compositionally biased region" description="Polar residues" evidence="1">
    <location>
        <begin position="1"/>
        <end position="24"/>
    </location>
</feature>
<gene>
    <name evidence="2" type="ORF">C8F04DRAFT_1066706</name>
</gene>
<name>A0AAD6XFB4_9AGAR</name>
<dbReference type="Proteomes" id="UP001218188">
    <property type="component" value="Unassembled WGS sequence"/>
</dbReference>
<dbReference type="EMBL" id="JARJCM010000004">
    <property type="protein sequence ID" value="KAJ7045921.1"/>
    <property type="molecule type" value="Genomic_DNA"/>
</dbReference>
<proteinExistence type="predicted"/>
<accession>A0AAD6XFB4</accession>
<protein>
    <submittedName>
        <fullName evidence="2">Uncharacterized protein</fullName>
    </submittedName>
</protein>
<evidence type="ECO:0000313" key="3">
    <source>
        <dbReference type="Proteomes" id="UP001218188"/>
    </source>
</evidence>
<evidence type="ECO:0000256" key="1">
    <source>
        <dbReference type="SAM" id="MobiDB-lite"/>
    </source>
</evidence>
<reference evidence="2" key="1">
    <citation type="submission" date="2023-03" db="EMBL/GenBank/DDBJ databases">
        <title>Massive genome expansion in bonnet fungi (Mycena s.s.) driven by repeated elements and novel gene families across ecological guilds.</title>
        <authorList>
            <consortium name="Lawrence Berkeley National Laboratory"/>
            <person name="Harder C.B."/>
            <person name="Miyauchi S."/>
            <person name="Viragh M."/>
            <person name="Kuo A."/>
            <person name="Thoen E."/>
            <person name="Andreopoulos B."/>
            <person name="Lu D."/>
            <person name="Skrede I."/>
            <person name="Drula E."/>
            <person name="Henrissat B."/>
            <person name="Morin E."/>
            <person name="Kohler A."/>
            <person name="Barry K."/>
            <person name="LaButti K."/>
            <person name="Morin E."/>
            <person name="Salamov A."/>
            <person name="Lipzen A."/>
            <person name="Mereny Z."/>
            <person name="Hegedus B."/>
            <person name="Baldrian P."/>
            <person name="Stursova M."/>
            <person name="Weitz H."/>
            <person name="Taylor A."/>
            <person name="Grigoriev I.V."/>
            <person name="Nagy L.G."/>
            <person name="Martin F."/>
            <person name="Kauserud H."/>
        </authorList>
    </citation>
    <scope>NUCLEOTIDE SEQUENCE</scope>
    <source>
        <strain evidence="2">CBHHK200</strain>
    </source>
</reference>